<dbReference type="InterPro" id="IPR011993">
    <property type="entry name" value="PH-like_dom_sf"/>
</dbReference>
<dbReference type="OrthoDB" id="430364at2759"/>
<dbReference type="PANTHER" id="PTHR10663">
    <property type="entry name" value="GUANYL-NUCLEOTIDE EXCHANGE FACTOR"/>
    <property type="match status" value="1"/>
</dbReference>
<dbReference type="InterPro" id="IPR035999">
    <property type="entry name" value="Sec7_dom_sf"/>
</dbReference>
<dbReference type="PROSITE" id="PS50003">
    <property type="entry name" value="PH_DOMAIN"/>
    <property type="match status" value="1"/>
</dbReference>
<keyword evidence="4" id="KW-1185">Reference proteome</keyword>
<proteinExistence type="predicted"/>
<reference evidence="3 4" key="1">
    <citation type="submission" date="2020-08" db="EMBL/GenBank/DDBJ databases">
        <authorList>
            <person name="Hejnol A."/>
        </authorList>
    </citation>
    <scope>NUCLEOTIDE SEQUENCE [LARGE SCALE GENOMIC DNA]</scope>
</reference>
<feature type="domain" description="PH" evidence="1">
    <location>
        <begin position="160"/>
        <end position="280"/>
    </location>
</feature>
<sequence>MTGGLNKTQIGKYLGENNDYNRQVLRCFIDAQPIQRLNILQALRQFLYSFRIPGESQVIGRIVEMFAKRYNEVNPTALTNDALFMLCFSFIMLNTDLHNPSVKEKMTFGQYKRVVMEMVKKESSLVNVEDSLPFYYETLKNEPLELDSDDADDLNMTFFEAEKEGWMLKQGGNLKTWKRRWFVLANSCLFYFQYSTDKEPKGIIPLGENLSVRQCDASLEKYGQYTFEIYQSHNRSRSIKACKKTSDGSVHIGRHEVYKLCASSEEERDDWMDKISKIIQLVRKDFISALTPQTEVH</sequence>
<accession>A0A7I8VN99</accession>
<evidence type="ECO:0000259" key="1">
    <source>
        <dbReference type="PROSITE" id="PS50003"/>
    </source>
</evidence>
<gene>
    <name evidence="3" type="ORF">DGYR_LOCUS6212</name>
</gene>
<comment type="caution">
    <text evidence="3">The sequence shown here is derived from an EMBL/GenBank/DDBJ whole genome shotgun (WGS) entry which is preliminary data.</text>
</comment>
<evidence type="ECO:0000313" key="3">
    <source>
        <dbReference type="EMBL" id="CAD5117710.1"/>
    </source>
</evidence>
<dbReference type="SMART" id="SM00233">
    <property type="entry name" value="PH"/>
    <property type="match status" value="1"/>
</dbReference>
<dbReference type="Gene3D" id="1.10.220.20">
    <property type="match status" value="1"/>
</dbReference>
<protein>
    <submittedName>
        <fullName evidence="3">DgyrCDS6458</fullName>
    </submittedName>
</protein>
<dbReference type="InterPro" id="IPR001849">
    <property type="entry name" value="PH_domain"/>
</dbReference>
<dbReference type="Gene3D" id="2.30.29.30">
    <property type="entry name" value="Pleckstrin-homology domain (PH domain)/Phosphotyrosine-binding domain (PTB)"/>
    <property type="match status" value="1"/>
</dbReference>
<dbReference type="Proteomes" id="UP000549394">
    <property type="component" value="Unassembled WGS sequence"/>
</dbReference>
<dbReference type="GO" id="GO:0005085">
    <property type="term" value="F:guanyl-nucleotide exchange factor activity"/>
    <property type="evidence" value="ECO:0007669"/>
    <property type="project" value="InterPro"/>
</dbReference>
<dbReference type="InterPro" id="IPR000904">
    <property type="entry name" value="Sec7_dom"/>
</dbReference>
<dbReference type="Pfam" id="PF00169">
    <property type="entry name" value="PH"/>
    <property type="match status" value="1"/>
</dbReference>
<dbReference type="SMART" id="SM00222">
    <property type="entry name" value="Sec7"/>
    <property type="match status" value="1"/>
</dbReference>
<dbReference type="SUPFAM" id="SSF48425">
    <property type="entry name" value="Sec7 domain"/>
    <property type="match status" value="1"/>
</dbReference>
<evidence type="ECO:0000313" key="4">
    <source>
        <dbReference type="Proteomes" id="UP000549394"/>
    </source>
</evidence>
<dbReference type="InterPro" id="IPR023394">
    <property type="entry name" value="Sec7_C_sf"/>
</dbReference>
<dbReference type="GO" id="GO:0032012">
    <property type="term" value="P:regulation of ARF protein signal transduction"/>
    <property type="evidence" value="ECO:0007669"/>
    <property type="project" value="InterPro"/>
</dbReference>
<evidence type="ECO:0000259" key="2">
    <source>
        <dbReference type="PROSITE" id="PS50190"/>
    </source>
</evidence>
<organism evidence="3 4">
    <name type="scientific">Dimorphilus gyrociliatus</name>
    <dbReference type="NCBI Taxonomy" id="2664684"/>
    <lineage>
        <taxon>Eukaryota</taxon>
        <taxon>Metazoa</taxon>
        <taxon>Spiralia</taxon>
        <taxon>Lophotrochozoa</taxon>
        <taxon>Annelida</taxon>
        <taxon>Polychaeta</taxon>
        <taxon>Polychaeta incertae sedis</taxon>
        <taxon>Dinophilidae</taxon>
        <taxon>Dimorphilus</taxon>
    </lineage>
</organism>
<feature type="domain" description="SEC7" evidence="2">
    <location>
        <begin position="4"/>
        <end position="142"/>
    </location>
</feature>
<dbReference type="AlphaFoldDB" id="A0A7I8VN99"/>
<dbReference type="EMBL" id="CAJFCJ010000007">
    <property type="protein sequence ID" value="CAD5117710.1"/>
    <property type="molecule type" value="Genomic_DNA"/>
</dbReference>
<dbReference type="Gene3D" id="1.10.1000.11">
    <property type="entry name" value="Arf Nucleotide-binding Site Opener,domain 2"/>
    <property type="match status" value="1"/>
</dbReference>
<name>A0A7I8VN99_9ANNE</name>
<dbReference type="PANTHER" id="PTHR10663:SF402">
    <property type="entry name" value="MIP16918P"/>
    <property type="match status" value="1"/>
</dbReference>
<dbReference type="CDD" id="cd00171">
    <property type="entry name" value="Sec7"/>
    <property type="match status" value="1"/>
</dbReference>
<dbReference type="SUPFAM" id="SSF50729">
    <property type="entry name" value="PH domain-like"/>
    <property type="match status" value="1"/>
</dbReference>
<dbReference type="FunFam" id="2.30.29.30:FF:000286">
    <property type="entry name" value="PH-protein kinase domain containing protein"/>
    <property type="match status" value="1"/>
</dbReference>
<dbReference type="PROSITE" id="PS50190">
    <property type="entry name" value="SEC7"/>
    <property type="match status" value="1"/>
</dbReference>
<dbReference type="Pfam" id="PF01369">
    <property type="entry name" value="Sec7"/>
    <property type="match status" value="1"/>
</dbReference>